<dbReference type="GO" id="GO:0032357">
    <property type="term" value="F:oxidized purine DNA binding"/>
    <property type="evidence" value="ECO:0007669"/>
    <property type="project" value="TreeGrafter"/>
</dbReference>
<comment type="similarity">
    <text evidence="2 13">Belongs to the Nth/MutY family.</text>
</comment>
<evidence type="ECO:0000256" key="6">
    <source>
        <dbReference type="ARBA" id="ARBA00022723"/>
    </source>
</evidence>
<dbReference type="SUPFAM" id="SSF48150">
    <property type="entry name" value="DNA-glycosylase"/>
    <property type="match status" value="1"/>
</dbReference>
<dbReference type="RefSeq" id="XP_037213652.1">
    <property type="nucleotide sequence ID" value="XM_037370096.1"/>
</dbReference>
<dbReference type="InterPro" id="IPR003265">
    <property type="entry name" value="HhH-GPD_domain"/>
</dbReference>
<dbReference type="InterPro" id="IPR029119">
    <property type="entry name" value="MutY_C"/>
</dbReference>
<evidence type="ECO:0000259" key="15">
    <source>
        <dbReference type="SMART" id="SM00478"/>
    </source>
</evidence>
<reference evidence="16" key="1">
    <citation type="submission" date="2020-05" db="EMBL/GenBank/DDBJ databases">
        <title>Mycena genomes resolve the evolution of fungal bioluminescence.</title>
        <authorList>
            <person name="Tsai I.J."/>
        </authorList>
    </citation>
    <scope>NUCLEOTIDE SEQUENCE</scope>
    <source>
        <strain evidence="16">171206Taipei</strain>
    </source>
</reference>
<accession>A0A8H6VTV9</accession>
<evidence type="ECO:0000256" key="7">
    <source>
        <dbReference type="ARBA" id="ARBA00022763"/>
    </source>
</evidence>
<evidence type="ECO:0000313" key="17">
    <source>
        <dbReference type="Proteomes" id="UP000636479"/>
    </source>
</evidence>
<evidence type="ECO:0000256" key="11">
    <source>
        <dbReference type="ARBA" id="ARBA00023204"/>
    </source>
</evidence>
<dbReference type="InterPro" id="IPR044298">
    <property type="entry name" value="MIG/MutY"/>
</dbReference>
<dbReference type="GO" id="GO:0051539">
    <property type="term" value="F:4 iron, 4 sulfur cluster binding"/>
    <property type="evidence" value="ECO:0007669"/>
    <property type="project" value="UniProtKB-UniRule"/>
</dbReference>
<dbReference type="EC" id="3.2.2.31" evidence="3 13"/>
<dbReference type="GO" id="GO:0006298">
    <property type="term" value="P:mismatch repair"/>
    <property type="evidence" value="ECO:0007669"/>
    <property type="project" value="TreeGrafter"/>
</dbReference>
<feature type="domain" description="HhH-GPD" evidence="15">
    <location>
        <begin position="100"/>
        <end position="289"/>
    </location>
</feature>
<dbReference type="InterPro" id="IPR004036">
    <property type="entry name" value="Endonuclease-III-like_CS2"/>
</dbReference>
<dbReference type="OrthoDB" id="10248838at2759"/>
<dbReference type="Gene3D" id="1.10.340.30">
    <property type="entry name" value="Hypothetical protein, domain 2"/>
    <property type="match status" value="2"/>
</dbReference>
<comment type="cofactor">
    <cofactor evidence="13">
        <name>[4Fe-4S] cluster</name>
        <dbReference type="ChEBI" id="CHEBI:49883"/>
    </cofactor>
    <text evidence="13">Binds 1 [4Fe-4S] cluster.</text>
</comment>
<sequence>MGKRKFEYSDNSDSEYSSSQRSGKKTRRSVATLPSAVVTHLVTTHIIKEPDIAPLRTALVQWYATVHESRNMPWRKPYNPHLGPEERAQRAYEVWVSEVMLQQTQVATVIPYYNRWIDKYSVFCIQVYAHHFSRFPTIHELADASIDEVNALWKGLGMTLPSSQPSVHPAVSTGYYTRASRLLAGAKKAVSEFNGKLPDNAKDLQTHIPGIGRYSAGAISSIAYGEHAPVLDGNVTRLLSRLLALHAPPKGKLVLDILWNAATTMVEDVPGNVQHPGDVNQALIELGSTVCKVRDPNCDGCPVQPWCKAKTGAIETQLPDIEDLCKVCLPLPANADVTSYPSRVEKKKAREELDVVCVVEWRKESDRRFLLVRRPEEGLLAGLDGFPTLENVSVSLSAAKLLKMTHQLLPNLLKSSKIKTVESIGDVVHVFSHIKKTYRVHWAVLEETPHPPQPIVSASTSVPPVMGPVRGGRIEKVCSYSYHDPFHSLPSLSIGTGVVKIWNLCQSKWRTDV</sequence>
<dbReference type="Gene3D" id="3.90.79.10">
    <property type="entry name" value="Nucleoside Triphosphate Pyrophosphohydrolase"/>
    <property type="match status" value="1"/>
</dbReference>
<dbReference type="CDD" id="cd03431">
    <property type="entry name" value="NUDIX_DNA_Glycosylase_C-MutY"/>
    <property type="match status" value="1"/>
</dbReference>
<dbReference type="CDD" id="cd00056">
    <property type="entry name" value="ENDO3c"/>
    <property type="match status" value="1"/>
</dbReference>
<keyword evidence="10" id="KW-0411">Iron-sulfur</keyword>
<organism evidence="16 17">
    <name type="scientific">Mycena indigotica</name>
    <dbReference type="NCBI Taxonomy" id="2126181"/>
    <lineage>
        <taxon>Eukaryota</taxon>
        <taxon>Fungi</taxon>
        <taxon>Dikarya</taxon>
        <taxon>Basidiomycota</taxon>
        <taxon>Agaricomycotina</taxon>
        <taxon>Agaricomycetes</taxon>
        <taxon>Agaricomycetidae</taxon>
        <taxon>Agaricales</taxon>
        <taxon>Marasmiineae</taxon>
        <taxon>Mycenaceae</taxon>
        <taxon>Mycena</taxon>
    </lineage>
</organism>
<keyword evidence="17" id="KW-1185">Reference proteome</keyword>
<dbReference type="EMBL" id="JACAZF010000016">
    <property type="protein sequence ID" value="KAF7289923.1"/>
    <property type="molecule type" value="Genomic_DNA"/>
</dbReference>
<comment type="caution">
    <text evidence="16">The sequence shown here is derived from an EMBL/GenBank/DDBJ whole genome shotgun (WGS) entry which is preliminary data.</text>
</comment>
<dbReference type="GO" id="GO:0035485">
    <property type="term" value="F:adenine/guanine mispair binding"/>
    <property type="evidence" value="ECO:0007669"/>
    <property type="project" value="TreeGrafter"/>
</dbReference>
<dbReference type="Gene3D" id="1.10.1670.10">
    <property type="entry name" value="Helix-hairpin-Helix base-excision DNA repair enzymes (C-terminal)"/>
    <property type="match status" value="1"/>
</dbReference>
<dbReference type="AlphaFoldDB" id="A0A8H6VTV9"/>
<evidence type="ECO:0000313" key="16">
    <source>
        <dbReference type="EMBL" id="KAF7289923.1"/>
    </source>
</evidence>
<dbReference type="GeneID" id="59352612"/>
<dbReference type="InterPro" id="IPR015797">
    <property type="entry name" value="NUDIX_hydrolase-like_dom_sf"/>
</dbReference>
<dbReference type="PROSITE" id="PS01155">
    <property type="entry name" value="ENDONUCLEASE_III_2"/>
    <property type="match status" value="1"/>
</dbReference>
<evidence type="ECO:0000256" key="13">
    <source>
        <dbReference type="RuleBase" id="RU365096"/>
    </source>
</evidence>
<keyword evidence="8" id="KW-0378">Hydrolase</keyword>
<dbReference type="PANTHER" id="PTHR42944">
    <property type="entry name" value="ADENINE DNA GLYCOSYLASE"/>
    <property type="match status" value="1"/>
</dbReference>
<protein>
    <recommendedName>
        <fullName evidence="4 13">Adenine DNA glycosylase</fullName>
        <ecNumber evidence="3 13">3.2.2.31</ecNumber>
    </recommendedName>
</protein>
<comment type="catalytic activity">
    <reaction evidence="1 13">
        <text>Hydrolyzes free adenine bases from 7,8-dihydro-8-oxoguanine:adenine mismatched double-stranded DNA, leaving an apurinic site.</text>
        <dbReference type="EC" id="3.2.2.31"/>
    </reaction>
</comment>
<evidence type="ECO:0000256" key="5">
    <source>
        <dbReference type="ARBA" id="ARBA00022485"/>
    </source>
</evidence>
<feature type="region of interest" description="Disordered" evidence="14">
    <location>
        <begin position="1"/>
        <end position="29"/>
    </location>
</feature>
<dbReference type="Pfam" id="PF00730">
    <property type="entry name" value="HhH-GPD"/>
    <property type="match status" value="1"/>
</dbReference>
<evidence type="ECO:0000256" key="8">
    <source>
        <dbReference type="ARBA" id="ARBA00022801"/>
    </source>
</evidence>
<dbReference type="Proteomes" id="UP000636479">
    <property type="component" value="Unassembled WGS sequence"/>
</dbReference>
<keyword evidence="12 13" id="KW-0326">Glycosidase</keyword>
<evidence type="ECO:0000256" key="3">
    <source>
        <dbReference type="ARBA" id="ARBA00012045"/>
    </source>
</evidence>
<dbReference type="GO" id="GO:0006285">
    <property type="term" value="P:base-excision repair, AP site formation"/>
    <property type="evidence" value="ECO:0007669"/>
    <property type="project" value="UniProtKB-ARBA"/>
</dbReference>
<proteinExistence type="inferred from homology"/>
<dbReference type="SMART" id="SM00478">
    <property type="entry name" value="ENDO3c"/>
    <property type="match status" value="1"/>
</dbReference>
<dbReference type="GO" id="GO:0046872">
    <property type="term" value="F:metal ion binding"/>
    <property type="evidence" value="ECO:0007669"/>
    <property type="project" value="UniProtKB-UniRule"/>
</dbReference>
<dbReference type="SUPFAM" id="SSF55811">
    <property type="entry name" value="Nudix"/>
    <property type="match status" value="1"/>
</dbReference>
<keyword evidence="6" id="KW-0479">Metal-binding</keyword>
<evidence type="ECO:0000256" key="4">
    <source>
        <dbReference type="ARBA" id="ARBA00022023"/>
    </source>
</evidence>
<comment type="function">
    <text evidence="13">Adenine glycosylase active on G-A mispairs.</text>
</comment>
<evidence type="ECO:0000256" key="1">
    <source>
        <dbReference type="ARBA" id="ARBA00000843"/>
    </source>
</evidence>
<evidence type="ECO:0000256" key="10">
    <source>
        <dbReference type="ARBA" id="ARBA00023014"/>
    </source>
</evidence>
<evidence type="ECO:0000256" key="2">
    <source>
        <dbReference type="ARBA" id="ARBA00008343"/>
    </source>
</evidence>
<dbReference type="GO" id="GO:0005634">
    <property type="term" value="C:nucleus"/>
    <property type="evidence" value="ECO:0007669"/>
    <property type="project" value="TreeGrafter"/>
</dbReference>
<dbReference type="InterPro" id="IPR011257">
    <property type="entry name" value="DNA_glycosylase"/>
</dbReference>
<evidence type="ECO:0000256" key="14">
    <source>
        <dbReference type="SAM" id="MobiDB-lite"/>
    </source>
</evidence>
<evidence type="ECO:0000256" key="9">
    <source>
        <dbReference type="ARBA" id="ARBA00023004"/>
    </source>
</evidence>
<keyword evidence="7 13" id="KW-0227">DNA damage</keyword>
<dbReference type="PANTHER" id="PTHR42944:SF1">
    <property type="entry name" value="ADENINE DNA GLYCOSYLASE"/>
    <property type="match status" value="1"/>
</dbReference>
<name>A0A8H6VTV9_9AGAR</name>
<keyword evidence="11" id="KW-0234">DNA repair</keyword>
<evidence type="ECO:0000256" key="12">
    <source>
        <dbReference type="ARBA" id="ARBA00023295"/>
    </source>
</evidence>
<feature type="compositionally biased region" description="Low complexity" evidence="14">
    <location>
        <begin position="9"/>
        <end position="19"/>
    </location>
</feature>
<keyword evidence="9 13" id="KW-0408">Iron</keyword>
<gene>
    <name evidence="16" type="ORF">MIND_01367300</name>
</gene>
<dbReference type="InterPro" id="IPR023170">
    <property type="entry name" value="HhH_base_excis_C"/>
</dbReference>
<dbReference type="GO" id="GO:0034039">
    <property type="term" value="F:8-oxo-7,8-dihydroguanine DNA N-glycosylase activity"/>
    <property type="evidence" value="ECO:0007669"/>
    <property type="project" value="TreeGrafter"/>
</dbReference>
<keyword evidence="5" id="KW-0004">4Fe-4S</keyword>
<dbReference type="GO" id="GO:0000701">
    <property type="term" value="F:purine-specific mismatch base pair DNA N-glycosylase activity"/>
    <property type="evidence" value="ECO:0007669"/>
    <property type="project" value="UniProtKB-EC"/>
</dbReference>